<dbReference type="PANTHER" id="PTHR33168">
    <property type="entry name" value="STRESS INDUCED PROTEIN-RELATED"/>
    <property type="match status" value="1"/>
</dbReference>
<keyword evidence="2" id="KW-1185">Reference proteome</keyword>
<evidence type="ECO:0000313" key="1">
    <source>
        <dbReference type="EMBL" id="GMH04602.1"/>
    </source>
</evidence>
<dbReference type="AlphaFoldDB" id="A0AAD3XHC3"/>
<dbReference type="EMBL" id="BSYO01000005">
    <property type="protein sequence ID" value="GMH04602.1"/>
    <property type="molecule type" value="Genomic_DNA"/>
</dbReference>
<dbReference type="Proteomes" id="UP001279734">
    <property type="component" value="Unassembled WGS sequence"/>
</dbReference>
<organism evidence="1 2">
    <name type="scientific">Nepenthes gracilis</name>
    <name type="common">Slender pitcher plant</name>
    <dbReference type="NCBI Taxonomy" id="150966"/>
    <lineage>
        <taxon>Eukaryota</taxon>
        <taxon>Viridiplantae</taxon>
        <taxon>Streptophyta</taxon>
        <taxon>Embryophyta</taxon>
        <taxon>Tracheophyta</taxon>
        <taxon>Spermatophyta</taxon>
        <taxon>Magnoliopsida</taxon>
        <taxon>eudicotyledons</taxon>
        <taxon>Gunneridae</taxon>
        <taxon>Pentapetalae</taxon>
        <taxon>Caryophyllales</taxon>
        <taxon>Nepenthaceae</taxon>
        <taxon>Nepenthes</taxon>
    </lineage>
</organism>
<accession>A0AAD3XHC3</accession>
<reference evidence="1" key="1">
    <citation type="submission" date="2023-05" db="EMBL/GenBank/DDBJ databases">
        <title>Nepenthes gracilis genome sequencing.</title>
        <authorList>
            <person name="Fukushima K."/>
        </authorList>
    </citation>
    <scope>NUCLEOTIDE SEQUENCE</scope>
    <source>
        <strain evidence="1">SING2019-196</strain>
    </source>
</reference>
<gene>
    <name evidence="1" type="ORF">Nepgr_006442</name>
</gene>
<proteinExistence type="predicted"/>
<comment type="caution">
    <text evidence="1">The sequence shown here is derived from an EMBL/GenBank/DDBJ whole genome shotgun (WGS) entry which is preliminary data.</text>
</comment>
<name>A0AAD3XHC3_NEPGR</name>
<sequence length="141" mass="16279">MEEYPGDYFQSLKHRLKQIFCCCFTDLSRHNQGGSTSDHLKPRLLRSSSQWVKSRVDFPEFKDKCRNLVSRMSTRRRANSADFRYDQLNYALNFDKGDDDRDLDEFPLRNFSARLPPLMSGTTPAPDVVAQTGTTEITAFS</sequence>
<evidence type="ECO:0000313" key="2">
    <source>
        <dbReference type="Proteomes" id="UP001279734"/>
    </source>
</evidence>
<protein>
    <submittedName>
        <fullName evidence="1">Uncharacterized protein</fullName>
    </submittedName>
</protein>